<sequence>MFYNIMINRITLILLSFTLLTSVVLSQDLILPRISPPAEVSQTIGLSKITINYSRPAVRGRIIWGGLVPYNNGKPFPWRAGANENTTIYFSDSVKINGKDLPAGTYGFHIIPSDAEWILIFNKHYKAWGSFFYDSSQDALRIEVIPERIYFNEWLEYRFDNITSNSVDINMHWEYLNVRFTAQFDETKIVLKSIREQLLSIPGFSWEGPMQAAQYCLDNNINYEEALKWIDQSISRNSNFSNNIVKIDLLRRMGRDEEANKLEETALKNASEDELDRYGYRLMNKNKVHEALIVFKQNMERNPDSWNAYDSYAEALKLSGQIKEAIKYYELAKQKAPDEQKDRIQQILDLLENP</sequence>
<dbReference type="AlphaFoldDB" id="A0A3B1CFC0"/>
<reference evidence="1" key="1">
    <citation type="submission" date="2018-06" db="EMBL/GenBank/DDBJ databases">
        <authorList>
            <person name="Zhirakovskaya E."/>
        </authorList>
    </citation>
    <scope>NUCLEOTIDE SEQUENCE</scope>
</reference>
<dbReference type="EMBL" id="UOGD01000359">
    <property type="protein sequence ID" value="VAX26912.1"/>
    <property type="molecule type" value="Genomic_DNA"/>
</dbReference>
<name>A0A3B1CFC0_9ZZZZ</name>
<dbReference type="InterPro" id="IPR021314">
    <property type="entry name" value="DUF2911"/>
</dbReference>
<dbReference type="SUPFAM" id="SSF48452">
    <property type="entry name" value="TPR-like"/>
    <property type="match status" value="1"/>
</dbReference>
<dbReference type="Gene3D" id="1.25.40.10">
    <property type="entry name" value="Tetratricopeptide repeat domain"/>
    <property type="match status" value="1"/>
</dbReference>
<accession>A0A3B1CFC0</accession>
<evidence type="ECO:0000313" key="1">
    <source>
        <dbReference type="EMBL" id="VAX26912.1"/>
    </source>
</evidence>
<organism evidence="1">
    <name type="scientific">hydrothermal vent metagenome</name>
    <dbReference type="NCBI Taxonomy" id="652676"/>
    <lineage>
        <taxon>unclassified sequences</taxon>
        <taxon>metagenomes</taxon>
        <taxon>ecological metagenomes</taxon>
    </lineage>
</organism>
<dbReference type="InterPro" id="IPR011990">
    <property type="entry name" value="TPR-like_helical_dom_sf"/>
</dbReference>
<proteinExistence type="predicted"/>
<dbReference type="Pfam" id="PF11138">
    <property type="entry name" value="DUF2911"/>
    <property type="match status" value="1"/>
</dbReference>
<protein>
    <submittedName>
        <fullName evidence="1">Uncharacterized protein</fullName>
    </submittedName>
</protein>
<gene>
    <name evidence="1" type="ORF">MNBD_IGNAVI01-2802</name>
</gene>